<feature type="domain" description="MYND-type" evidence="20">
    <location>
        <begin position="2359"/>
        <end position="2397"/>
    </location>
</feature>
<dbReference type="GO" id="GO:0006272">
    <property type="term" value="P:leading strand elongation"/>
    <property type="evidence" value="ECO:0007669"/>
    <property type="project" value="TreeGrafter"/>
</dbReference>
<dbReference type="Proteomes" id="UP000187455">
    <property type="component" value="Unassembled WGS sequence"/>
</dbReference>
<comment type="caution">
    <text evidence="21">The sequence shown here is derived from an EMBL/GenBank/DDBJ whole genome shotgun (WGS) entry which is preliminary data.</text>
</comment>
<dbReference type="SMART" id="SM01159">
    <property type="entry name" value="DUF1744"/>
    <property type="match status" value="1"/>
</dbReference>
<dbReference type="InterPro" id="IPR036397">
    <property type="entry name" value="RNaseH_sf"/>
</dbReference>
<evidence type="ECO:0000256" key="2">
    <source>
        <dbReference type="ARBA" id="ARBA00005755"/>
    </source>
</evidence>
<dbReference type="CDD" id="cd05535">
    <property type="entry name" value="POLBc_epsilon"/>
    <property type="match status" value="1"/>
</dbReference>
<dbReference type="GO" id="GO:0008310">
    <property type="term" value="F:single-stranded DNA 3'-5' DNA exonuclease activity"/>
    <property type="evidence" value="ECO:0007669"/>
    <property type="project" value="TreeGrafter"/>
</dbReference>
<dbReference type="InterPro" id="IPR006133">
    <property type="entry name" value="DNA-dir_DNA_pol_B_exonuc"/>
</dbReference>
<dbReference type="EMBL" id="LSSL01000828">
    <property type="protein sequence ID" value="OLY83595.1"/>
    <property type="molecule type" value="Genomic_DNA"/>
</dbReference>
<dbReference type="SUPFAM" id="SSF53098">
    <property type="entry name" value="Ribonuclease H-like"/>
    <property type="match status" value="1"/>
</dbReference>
<evidence type="ECO:0000256" key="11">
    <source>
        <dbReference type="ARBA" id="ARBA00022833"/>
    </source>
</evidence>
<evidence type="ECO:0000256" key="1">
    <source>
        <dbReference type="ARBA" id="ARBA00004123"/>
    </source>
</evidence>
<keyword evidence="10 19" id="KW-0863">Zinc-finger</keyword>
<evidence type="ECO:0000256" key="10">
    <source>
        <dbReference type="ARBA" id="ARBA00022771"/>
    </source>
</evidence>
<dbReference type="InterPro" id="IPR007320">
    <property type="entry name" value="PDCD2_C"/>
</dbReference>
<comment type="catalytic activity">
    <reaction evidence="18">
        <text>DNA(n) + a 2'-deoxyribonucleoside 5'-triphosphate = DNA(n+1) + diphosphate</text>
        <dbReference type="Rhea" id="RHEA:22508"/>
        <dbReference type="Rhea" id="RHEA-COMP:17339"/>
        <dbReference type="Rhea" id="RHEA-COMP:17340"/>
        <dbReference type="ChEBI" id="CHEBI:33019"/>
        <dbReference type="ChEBI" id="CHEBI:61560"/>
        <dbReference type="ChEBI" id="CHEBI:173112"/>
        <dbReference type="EC" id="2.7.7.7"/>
    </reaction>
</comment>
<evidence type="ECO:0000256" key="5">
    <source>
        <dbReference type="ARBA" id="ARBA00022485"/>
    </source>
</evidence>
<proteinExistence type="inferred from homology"/>
<keyword evidence="8" id="KW-0235">DNA replication</keyword>
<dbReference type="Pfam" id="PF08490">
    <property type="entry name" value="DUF1744"/>
    <property type="match status" value="1"/>
</dbReference>
<dbReference type="InterPro" id="IPR043502">
    <property type="entry name" value="DNA/RNA_pol_sf"/>
</dbReference>
<dbReference type="Gene3D" id="1.10.287.690">
    <property type="entry name" value="Helix hairpin bin"/>
    <property type="match status" value="1"/>
</dbReference>
<keyword evidence="11" id="KW-0862">Zinc</keyword>
<dbReference type="InterPro" id="IPR013697">
    <property type="entry name" value="DNA_pol_e_suA_C"/>
</dbReference>
<evidence type="ECO:0000256" key="17">
    <source>
        <dbReference type="ARBA" id="ARBA00032919"/>
    </source>
</evidence>
<dbReference type="Pfam" id="PF04194">
    <property type="entry name" value="PDCD2_C"/>
    <property type="match status" value="1"/>
</dbReference>
<dbReference type="InterPro" id="IPR029703">
    <property type="entry name" value="POL2"/>
</dbReference>
<dbReference type="Gene3D" id="3.30.342.10">
    <property type="entry name" value="DNA Polymerase, chain B, domain 1"/>
    <property type="match status" value="1"/>
</dbReference>
<dbReference type="FunFam" id="1.10.132.60:FF:000002">
    <property type="entry name" value="DNA polymerase epsilon catalytic subunit"/>
    <property type="match status" value="1"/>
</dbReference>
<dbReference type="InterPro" id="IPR002893">
    <property type="entry name" value="Znf_MYND"/>
</dbReference>
<dbReference type="SUPFAM" id="SSF56672">
    <property type="entry name" value="DNA/RNA polymerases"/>
    <property type="match status" value="1"/>
</dbReference>
<evidence type="ECO:0000256" key="13">
    <source>
        <dbReference type="ARBA" id="ARBA00023004"/>
    </source>
</evidence>
<dbReference type="Gene3D" id="1.10.132.60">
    <property type="entry name" value="DNA polymerase family B, C-terminal domain"/>
    <property type="match status" value="1"/>
</dbReference>
<dbReference type="STRING" id="133383.A0A1R0H387"/>
<dbReference type="PROSITE" id="PS01360">
    <property type="entry name" value="ZF_MYND_1"/>
    <property type="match status" value="1"/>
</dbReference>
<keyword evidence="12" id="KW-0239">DNA-directed DNA polymerase</keyword>
<dbReference type="InterPro" id="IPR042087">
    <property type="entry name" value="DNA_pol_B_thumb"/>
</dbReference>
<name>A0A1R0H387_9FUNG</name>
<organism evidence="21 22">
    <name type="scientific">Smittium mucronatum</name>
    <dbReference type="NCBI Taxonomy" id="133383"/>
    <lineage>
        <taxon>Eukaryota</taxon>
        <taxon>Fungi</taxon>
        <taxon>Fungi incertae sedis</taxon>
        <taxon>Zoopagomycota</taxon>
        <taxon>Kickxellomycotina</taxon>
        <taxon>Harpellomycetes</taxon>
        <taxon>Harpellales</taxon>
        <taxon>Legeriomycetaceae</taxon>
        <taxon>Smittium</taxon>
    </lineage>
</organism>
<dbReference type="Pfam" id="PF03104">
    <property type="entry name" value="DNA_pol_B_exo1"/>
    <property type="match status" value="1"/>
</dbReference>
<keyword evidence="15" id="KW-0238">DNA-binding</keyword>
<keyword evidence="5" id="KW-0004">4Fe-4S</keyword>
<keyword evidence="7" id="KW-0548">Nucleotidyltransferase</keyword>
<dbReference type="Gene3D" id="6.10.140.2220">
    <property type="match status" value="1"/>
</dbReference>
<evidence type="ECO:0000256" key="16">
    <source>
        <dbReference type="ARBA" id="ARBA00023242"/>
    </source>
</evidence>
<dbReference type="SMART" id="SM00486">
    <property type="entry name" value="POLBc"/>
    <property type="match status" value="1"/>
</dbReference>
<dbReference type="GO" id="GO:0008270">
    <property type="term" value="F:zinc ion binding"/>
    <property type="evidence" value="ECO:0007669"/>
    <property type="project" value="UniProtKB-KW"/>
</dbReference>
<dbReference type="FunFam" id="3.30.420.10:FF:000010">
    <property type="entry name" value="DNA polymerase epsilon catalytic subunit"/>
    <property type="match status" value="1"/>
</dbReference>
<evidence type="ECO:0000313" key="21">
    <source>
        <dbReference type="EMBL" id="OLY83595.1"/>
    </source>
</evidence>
<accession>A0A1R0H387</accession>
<evidence type="ECO:0000256" key="8">
    <source>
        <dbReference type="ARBA" id="ARBA00022705"/>
    </source>
</evidence>
<evidence type="ECO:0000313" key="22">
    <source>
        <dbReference type="Proteomes" id="UP000187455"/>
    </source>
</evidence>
<reference evidence="21 22" key="1">
    <citation type="journal article" date="2016" name="Mol. Biol. Evol.">
        <title>Genome-Wide Survey of Gut Fungi (Harpellales) Reveals the First Horizontally Transferred Ubiquitin Gene from a Mosquito Host.</title>
        <authorList>
            <person name="Wang Y."/>
            <person name="White M.M."/>
            <person name="Kvist S."/>
            <person name="Moncalvo J.M."/>
        </authorList>
    </citation>
    <scope>NUCLEOTIDE SEQUENCE [LARGE SCALE GENOMIC DNA]</scope>
    <source>
        <strain evidence="21 22">ALG-7-W6</strain>
    </source>
</reference>
<dbReference type="CDD" id="cd05779">
    <property type="entry name" value="DNA_polB_epsilon_exo"/>
    <property type="match status" value="1"/>
</dbReference>
<evidence type="ECO:0000256" key="12">
    <source>
        <dbReference type="ARBA" id="ARBA00022932"/>
    </source>
</evidence>
<evidence type="ECO:0000256" key="3">
    <source>
        <dbReference type="ARBA" id="ARBA00012417"/>
    </source>
</evidence>
<dbReference type="Gene3D" id="3.30.420.10">
    <property type="entry name" value="Ribonuclease H-like superfamily/Ribonuclease H"/>
    <property type="match status" value="1"/>
</dbReference>
<dbReference type="Gene3D" id="3.90.1600.10">
    <property type="entry name" value="Palm domain of DNA polymerase"/>
    <property type="match status" value="1"/>
</dbReference>
<evidence type="ECO:0000256" key="6">
    <source>
        <dbReference type="ARBA" id="ARBA00022679"/>
    </source>
</evidence>
<dbReference type="GO" id="GO:0045004">
    <property type="term" value="P:DNA replication proofreading"/>
    <property type="evidence" value="ECO:0007669"/>
    <property type="project" value="TreeGrafter"/>
</dbReference>
<dbReference type="PROSITE" id="PS50865">
    <property type="entry name" value="ZF_MYND_2"/>
    <property type="match status" value="1"/>
</dbReference>
<dbReference type="PANTHER" id="PTHR10670:SF0">
    <property type="entry name" value="DNA POLYMERASE EPSILON CATALYTIC SUBUNIT A"/>
    <property type="match status" value="1"/>
</dbReference>
<evidence type="ECO:0000256" key="15">
    <source>
        <dbReference type="ARBA" id="ARBA00023125"/>
    </source>
</evidence>
<dbReference type="InterPro" id="IPR006172">
    <property type="entry name" value="DNA-dir_DNA_pol_B"/>
</dbReference>
<sequence length="2598" mass="296838">MVRQFGRGFETKDINASSEHNSGDVYLTAKRSQPNGKFDIFGQNDQEAEIDGYADIDDSSDKVNTIDEKMGFFQFQAGPPKIGWLINMHPENTENEVEEYLKRKYEGSIIDASIVDKEDLDMANHLIGRRRVCIKLTFNSVQELLSVRKSLQFIVKKNKDKQKVHSYNTFNSSSFSSNPEEYISGLREHDVPYYQRVAIDQNIRVGLWYSVTPDSESITLKCLKEKVNRPDPVVLAYDIETTKLPLKFPDASLDMIMMISYMIDTQGYLITNRSIVSEDIEDFEYTPKDEFQGPFVIFNEADEKSLIIRFFDHIRESQPTVLVTYNGDSFDWPFLHNRAEHHGLDLFQEIGWYKDAAGEYKSRYCNHMDCFKWVKRDSYLPVGSQGLKAVTTAKLGYNPMELDPEDMTIFASEKPQTLAQYSVSDAVATYYLYMKYVHPFIFSLCNIIPFNADDVLRKGSGTLCEALLMVEAYNASILIPNKYVDPLGQSYSGHLLENETYVGGHVEALEAGVFRSDIPMSFNLDPSGFQELIDDLDNALKFSITVEGKLSIDDIENYDEIKTQIEDMLKLLREKPVLQATPLIYHLDVAAMYPNIILTNRLQPDSIVDESVCASCDFNLPGKTCDRKLTWLWRGEYYPATKSEINMLKSQMNGESATASEDPKDTELKSFYMLPESRQADLLKKRVREYSRKVYNKIREIKVEERTSMICQRENPFYVDTVRNFRDRRYVYKELLRSEKQRLDRISNSGDAVEIYESKKLMVTYDSLQLAHKCILNSFYGYVMRRGARWRSLEMAGVVCYTGSKIIQLARRLVEKVGRPLELDTDGIWCTLPNGFPENFSFKVRNGKKPFRISYPASMLNHLVHDNFTNHQYQDRDPESANSNSFVSRSENSIFFEIDGPYRAMILPSSTQADKLLKKRYAVFNADGSLAELKGFEVKRRGELKLIKIFQSEIFSAFLKGSSLQESYGSVAEVADRWLDLLYSKGEKLSDDELFDLLTENRNMSKTLESYGSQKSTAICTARRLAEFLGDQMVKDAGLACKLIIANKPAGAPVSERAIPVVIFQADPDVKSMYLRRWLGDPSMTNFDIRDILDWGYYLERFGNVIQKIITIPAAMQNVSNPIPRIKHPDWLTSRVNNKAMEHRQMKLTGAFEKKKGSLYYTGDGDVKVINDLIDMEDVGKNNLGKNIIPKIGVCRKRKVNSNGEEVKDIEVFTPKLQLTPTVKMMISRNPQEAVDLLESKIKLLGKIADPSENYTEYLKASKSKWRYRRFIRKIILENIDKFPYDILNRNSLNNDSLKSKGNLGINKYFEQTKYNLTRNPWYVLQILKTSTPGLMRLWILVANQVQSINITVPRIFYVMSSTPNSKLEQSKMFSIAPKNLILPRKFNNFFNDFENLKKKSPQQSSQYYLYQCKVSEAEYLNNLSTWESFFAHPDILGVFETKISPLERAIIQLGSVISIDHKPSTVEKLSNPNLESIDLFELVSQRGSESNPELAHKFKLQTYGIDDNLTHQRPFSLLSAPKFSKFVKESVDFIFIYYSVFPGTNKNPRALISVIFPGLSTGNVYGVDSDKQNVMQQIRNIKKYYADGLASLDKNKLSYSCNEEMDFEITVTGSIQKVYTHLQSVLSKYLSNNSNKPTMIAHYSISPFSDLVKNVRILEEFPNIPISVNEQDKTTASTNSGIPNFNWHLGSSKVMISRLLSSSIYLNERMFMSEYGDIPMANIPMEDPSTFLSDVTFARQLISNKHVLWWSTSKFPDLGGREEDETGYLFMETESLDKNENQELGKKSNLQNDNGLYLSEPGSYHSMCVEIEMDNLAVNSVLQSAYLLELDGSNTDPDTFVADEKLENKKRTKTTHIQSGTLKVGDDDKEDLDVDVLIWIDEVNFGGVSTLIPDDRENLGVNGDNKEITGAEKVDEDEDANERIEMLWSIKDSLPLAFHEYFESIVAEFIYECYQYYDIKNKESDRINYFGADKSKPKDHDDGETSEYINQVSKLEPKEFYYQLIGRKYSRRALQLIPQIQSLCDGESNDNPNSKFPLLPGILPSERKRTNPVLEFIKGLVIIFAYEESTASTGNIHADIESIKNKNRYLKGKSKNKNEIGDENHGEYNEIFTFSKNSRMLRKNLLKLIGVSEFSAESFSNASGSCKNSIVLRQMACGQCHSCSDLNLTHDPAIVSSTNSWNCQLFFGTEIVFMDEYDEPVSILGYADEFEDGVKATVFDSKIGGFPLYAPEDYPEEAYHRVIYIYICRDSKCHRGRFSECMSVYRSQLPKNNKYYISEDSPELDSVEQPIKASSGKNISVGEEYKYEESNSETPSYFKNPGIKDRGLYYNISFLCAQFFIFFLLKKKSKMGIDGVQCCVCGLLGNFSCSKCHKKFYCSKDHQIVDWTKGNHKSDCGSDIDSKAMNFLFKEYEIVSEPEELVDETEIDSVQVPENALVPVEPDNKETLEDSHVDVDAQFLQFQSRISFNQDQIIRYSRNPDFDDDAPPLFASDSGKPTESSIPNCELCSATRTFEFQVMPQLLNYLEIPSSDIAAGIDWGTLLVYTCPNNCEIGKSVFARECIWRQQFSSDGIGNKYLKASMGLLEESDIDIANMNI</sequence>
<keyword evidence="14" id="KW-0411">Iron-sulfur</keyword>
<evidence type="ECO:0000256" key="7">
    <source>
        <dbReference type="ARBA" id="ARBA00022695"/>
    </source>
</evidence>
<evidence type="ECO:0000259" key="20">
    <source>
        <dbReference type="PROSITE" id="PS50865"/>
    </source>
</evidence>
<protein>
    <recommendedName>
        <fullName evidence="4">DNA polymerase epsilon catalytic subunit A</fullName>
        <ecNumber evidence="3">2.7.7.7</ecNumber>
    </recommendedName>
    <alternativeName>
        <fullName evidence="17">DNA polymerase II subunit A</fullName>
    </alternativeName>
</protein>
<evidence type="ECO:0000256" key="4">
    <source>
        <dbReference type="ARBA" id="ARBA00017389"/>
    </source>
</evidence>
<evidence type="ECO:0000256" key="14">
    <source>
        <dbReference type="ARBA" id="ARBA00023014"/>
    </source>
</evidence>
<keyword evidence="16" id="KW-0539">Nucleus</keyword>
<dbReference type="GO" id="GO:0051539">
    <property type="term" value="F:4 iron, 4 sulfur cluster binding"/>
    <property type="evidence" value="ECO:0007669"/>
    <property type="project" value="UniProtKB-KW"/>
</dbReference>
<dbReference type="InterPro" id="IPR012337">
    <property type="entry name" value="RNaseH-like_sf"/>
</dbReference>
<dbReference type="EC" id="2.7.7.7" evidence="3"/>
<dbReference type="PANTHER" id="PTHR10670">
    <property type="entry name" value="DNA POLYMERASE EPSILON CATALYTIC SUBUNIT A"/>
    <property type="match status" value="1"/>
</dbReference>
<gene>
    <name evidence="21" type="ORF">AYI68_g2262</name>
</gene>
<keyword evidence="13" id="KW-0408">Iron</keyword>
<dbReference type="InterPro" id="IPR055191">
    <property type="entry name" value="POL2_thumb"/>
</dbReference>
<evidence type="ECO:0000256" key="19">
    <source>
        <dbReference type="PROSITE-ProRule" id="PRU00134"/>
    </source>
</evidence>
<dbReference type="GO" id="GO:0003677">
    <property type="term" value="F:DNA binding"/>
    <property type="evidence" value="ECO:0007669"/>
    <property type="project" value="UniProtKB-KW"/>
</dbReference>
<dbReference type="SUPFAM" id="SSF144232">
    <property type="entry name" value="HIT/MYND zinc finger-like"/>
    <property type="match status" value="1"/>
</dbReference>
<evidence type="ECO:0000256" key="9">
    <source>
        <dbReference type="ARBA" id="ARBA00022723"/>
    </source>
</evidence>
<dbReference type="Pfam" id="PF22634">
    <property type="entry name" value="POL2_thumb"/>
    <property type="match status" value="1"/>
</dbReference>
<comment type="subcellular location">
    <subcellularLocation>
        <location evidence="1">Nucleus</location>
    </subcellularLocation>
</comment>
<keyword evidence="9" id="KW-0479">Metal-binding</keyword>
<dbReference type="GO" id="GO:0006297">
    <property type="term" value="P:nucleotide-excision repair, DNA gap filling"/>
    <property type="evidence" value="ECO:0007669"/>
    <property type="project" value="TreeGrafter"/>
</dbReference>
<dbReference type="OrthoDB" id="10060449at2759"/>
<dbReference type="GO" id="GO:0000166">
    <property type="term" value="F:nucleotide binding"/>
    <property type="evidence" value="ECO:0007669"/>
    <property type="project" value="InterPro"/>
</dbReference>
<dbReference type="FunFam" id="3.90.1600.10:FF:000006">
    <property type="entry name" value="DNA polymerase epsilon catalytic subunit"/>
    <property type="match status" value="1"/>
</dbReference>
<dbReference type="GO" id="GO:0006287">
    <property type="term" value="P:base-excision repair, gap-filling"/>
    <property type="evidence" value="ECO:0007669"/>
    <property type="project" value="TreeGrafter"/>
</dbReference>
<dbReference type="GO" id="GO:0003887">
    <property type="term" value="F:DNA-directed DNA polymerase activity"/>
    <property type="evidence" value="ECO:0007669"/>
    <property type="project" value="UniProtKB-KW"/>
</dbReference>
<dbReference type="GO" id="GO:0008622">
    <property type="term" value="C:epsilon DNA polymerase complex"/>
    <property type="evidence" value="ECO:0007669"/>
    <property type="project" value="InterPro"/>
</dbReference>
<dbReference type="GO" id="GO:0000278">
    <property type="term" value="P:mitotic cell cycle"/>
    <property type="evidence" value="ECO:0007669"/>
    <property type="project" value="TreeGrafter"/>
</dbReference>
<dbReference type="GO" id="GO:0005737">
    <property type="term" value="C:cytoplasm"/>
    <property type="evidence" value="ECO:0007669"/>
    <property type="project" value="InterPro"/>
</dbReference>
<evidence type="ECO:0000256" key="18">
    <source>
        <dbReference type="ARBA" id="ARBA00049244"/>
    </source>
</evidence>
<dbReference type="InterPro" id="IPR023211">
    <property type="entry name" value="DNA_pol_palm_dom_sf"/>
</dbReference>
<comment type="similarity">
    <text evidence="2">Belongs to the DNA polymerase type-B family.</text>
</comment>
<keyword evidence="6" id="KW-0808">Transferase</keyword>
<keyword evidence="22" id="KW-1185">Reference proteome</keyword>